<feature type="domain" description="KEN" evidence="5">
    <location>
        <begin position="383"/>
        <end position="500"/>
    </location>
</feature>
<sequence>MAYCCVSLGLVGWSAKAKFEVHLLSTSKDSKNLIPDQIFHSNGIEHFSRDYPYFTDHPVKCCKWNKIREYEDQDERIRIKLIIEVDHVFGGRYIKKIEIGDGHIWYDENRELTGRKTGVLVYEGKILNQQCVVKRVPKSIKSHAKSEFQDNKEIQALLTMRHPNVIHCFGYLDIGSSYYIFLDHCVCTISDYIQKKEFKEKFHDMDKLEVIRQLASGLEYIHGKKTNNKNTIILHRDIKPHNILLRRDNIGEPLAIISDLGLAKLTDDGENSRSVSDRHGSQGYKAPELKKGCIETASADVFAMGCVFYYILSDGSHPFDNLNGDSDDDDRQNNIKHKRINILPGKLIQTYLASDLIKGMVQDDPLERPNSSIILLHPLFWDMLKRVQFFCRVSEIEDFIRKIYKKNKKELPTKFENDININECDMEDRNWLKIIRSLPNIKNEEWAEDIQNQKEYTVNNIRDLVRCIRNYYSHSLYHKYMIDPKKDPLYTLIEALPKVF</sequence>
<dbReference type="InterPro" id="IPR000719">
    <property type="entry name" value="Prot_kinase_dom"/>
</dbReference>
<dbReference type="GO" id="GO:0036498">
    <property type="term" value="P:IRE1-mediated unfolded protein response"/>
    <property type="evidence" value="ECO:0007669"/>
    <property type="project" value="TreeGrafter"/>
</dbReference>
<dbReference type="InterPro" id="IPR010513">
    <property type="entry name" value="KEN_dom"/>
</dbReference>
<organism evidence="6 7">
    <name type="scientific">Acrobeloides nanus</name>
    <dbReference type="NCBI Taxonomy" id="290746"/>
    <lineage>
        <taxon>Eukaryota</taxon>
        <taxon>Metazoa</taxon>
        <taxon>Ecdysozoa</taxon>
        <taxon>Nematoda</taxon>
        <taxon>Chromadorea</taxon>
        <taxon>Rhabditida</taxon>
        <taxon>Tylenchina</taxon>
        <taxon>Cephalobomorpha</taxon>
        <taxon>Cephaloboidea</taxon>
        <taxon>Cephalobidae</taxon>
        <taxon>Acrobeloides</taxon>
    </lineage>
</organism>
<evidence type="ECO:0000313" key="6">
    <source>
        <dbReference type="Proteomes" id="UP000887540"/>
    </source>
</evidence>
<accession>A0A914BZJ3</accession>
<dbReference type="SMART" id="SM00220">
    <property type="entry name" value="S_TKc"/>
    <property type="match status" value="1"/>
</dbReference>
<dbReference type="Gene3D" id="1.20.1440.180">
    <property type="entry name" value="KEN domain"/>
    <property type="match status" value="1"/>
</dbReference>
<dbReference type="Pfam" id="PF00069">
    <property type="entry name" value="Pkinase"/>
    <property type="match status" value="1"/>
</dbReference>
<dbReference type="PROSITE" id="PS00108">
    <property type="entry name" value="PROTEIN_KINASE_ST"/>
    <property type="match status" value="1"/>
</dbReference>
<evidence type="ECO:0000256" key="2">
    <source>
        <dbReference type="ARBA" id="ARBA00022741"/>
    </source>
</evidence>
<dbReference type="WBParaSite" id="ACRNAN_Path_1364.g5354.t1">
    <property type="protein sequence ID" value="ACRNAN_Path_1364.g5354.t1"/>
    <property type="gene ID" value="ACRNAN_Path_1364.g5354"/>
</dbReference>
<dbReference type="GO" id="GO:0004521">
    <property type="term" value="F:RNA endonuclease activity"/>
    <property type="evidence" value="ECO:0007669"/>
    <property type="project" value="InterPro"/>
</dbReference>
<dbReference type="InterPro" id="IPR045133">
    <property type="entry name" value="IRE1/2-like"/>
</dbReference>
<keyword evidence="2" id="KW-0547">Nucleotide-binding</keyword>
<keyword evidence="6" id="KW-1185">Reference proteome</keyword>
<dbReference type="GO" id="GO:0005524">
    <property type="term" value="F:ATP binding"/>
    <property type="evidence" value="ECO:0007669"/>
    <property type="project" value="UniProtKB-KW"/>
</dbReference>
<dbReference type="GO" id="GO:0051082">
    <property type="term" value="F:unfolded protein binding"/>
    <property type="evidence" value="ECO:0007669"/>
    <property type="project" value="TreeGrafter"/>
</dbReference>
<dbReference type="GO" id="GO:0006397">
    <property type="term" value="P:mRNA processing"/>
    <property type="evidence" value="ECO:0007669"/>
    <property type="project" value="InterPro"/>
</dbReference>
<dbReference type="GO" id="GO:0070059">
    <property type="term" value="P:intrinsic apoptotic signaling pathway in response to endoplasmic reticulum stress"/>
    <property type="evidence" value="ECO:0007669"/>
    <property type="project" value="TreeGrafter"/>
</dbReference>
<evidence type="ECO:0000259" key="5">
    <source>
        <dbReference type="PROSITE" id="PS51392"/>
    </source>
</evidence>
<dbReference type="InterPro" id="IPR011009">
    <property type="entry name" value="Kinase-like_dom_sf"/>
</dbReference>
<evidence type="ECO:0000256" key="1">
    <source>
        <dbReference type="ARBA" id="ARBA00022729"/>
    </source>
</evidence>
<dbReference type="GO" id="GO:1990604">
    <property type="term" value="C:IRE1-TRAF2-ASK1 complex"/>
    <property type="evidence" value="ECO:0007669"/>
    <property type="project" value="TreeGrafter"/>
</dbReference>
<reference evidence="7" key="1">
    <citation type="submission" date="2022-11" db="UniProtKB">
        <authorList>
            <consortium name="WormBaseParasite"/>
        </authorList>
    </citation>
    <scope>IDENTIFICATION</scope>
</reference>
<dbReference type="Proteomes" id="UP000887540">
    <property type="component" value="Unplaced"/>
</dbReference>
<name>A0A914BZJ3_9BILA</name>
<evidence type="ECO:0000256" key="3">
    <source>
        <dbReference type="ARBA" id="ARBA00022840"/>
    </source>
</evidence>
<feature type="domain" description="Protein kinase" evidence="4">
    <location>
        <begin position="107"/>
        <end position="380"/>
    </location>
</feature>
<protein>
    <submittedName>
        <fullName evidence="7">Endoribonuclease</fullName>
    </submittedName>
</protein>
<dbReference type="PROSITE" id="PS50011">
    <property type="entry name" value="PROTEIN_KINASE_DOM"/>
    <property type="match status" value="1"/>
</dbReference>
<dbReference type="InterPro" id="IPR008271">
    <property type="entry name" value="Ser/Thr_kinase_AS"/>
</dbReference>
<dbReference type="InterPro" id="IPR038357">
    <property type="entry name" value="KEN_sf"/>
</dbReference>
<evidence type="ECO:0000259" key="4">
    <source>
        <dbReference type="PROSITE" id="PS50011"/>
    </source>
</evidence>
<keyword evidence="3" id="KW-0067">ATP-binding</keyword>
<dbReference type="AlphaFoldDB" id="A0A914BZJ3"/>
<dbReference type="Gene3D" id="3.30.200.20">
    <property type="entry name" value="Phosphorylase Kinase, domain 1"/>
    <property type="match status" value="1"/>
</dbReference>
<dbReference type="SUPFAM" id="SSF56112">
    <property type="entry name" value="Protein kinase-like (PK-like)"/>
    <property type="match status" value="1"/>
</dbReference>
<dbReference type="PANTHER" id="PTHR13954:SF6">
    <property type="entry name" value="NON-SPECIFIC SERINE_THREONINE PROTEIN KINASE"/>
    <property type="match status" value="1"/>
</dbReference>
<dbReference type="Gene3D" id="1.10.510.10">
    <property type="entry name" value="Transferase(Phosphotransferase) domain 1"/>
    <property type="match status" value="1"/>
</dbReference>
<dbReference type="GO" id="GO:0004674">
    <property type="term" value="F:protein serine/threonine kinase activity"/>
    <property type="evidence" value="ECO:0007669"/>
    <property type="project" value="InterPro"/>
</dbReference>
<keyword evidence="1" id="KW-0732">Signal</keyword>
<dbReference type="PANTHER" id="PTHR13954">
    <property type="entry name" value="IRE1-RELATED"/>
    <property type="match status" value="1"/>
</dbReference>
<evidence type="ECO:0000313" key="7">
    <source>
        <dbReference type="WBParaSite" id="ACRNAN_Path_1364.g5354.t1"/>
    </source>
</evidence>
<dbReference type="PROSITE" id="PS51392">
    <property type="entry name" value="KEN"/>
    <property type="match status" value="1"/>
</dbReference>
<proteinExistence type="predicted"/>